<dbReference type="PANTHER" id="PTHR30273:SF2">
    <property type="entry name" value="PROTEIN FECR"/>
    <property type="match status" value="1"/>
</dbReference>
<organism evidence="3 4">
    <name type="scientific">Hymenobacter crusticola</name>
    <dbReference type="NCBI Taxonomy" id="1770526"/>
    <lineage>
        <taxon>Bacteria</taxon>
        <taxon>Pseudomonadati</taxon>
        <taxon>Bacteroidota</taxon>
        <taxon>Cytophagia</taxon>
        <taxon>Cytophagales</taxon>
        <taxon>Hymenobacteraceae</taxon>
        <taxon>Hymenobacter</taxon>
    </lineage>
</organism>
<dbReference type="EMBL" id="MTSE01000021">
    <property type="protein sequence ID" value="OUJ70551.1"/>
    <property type="molecule type" value="Genomic_DNA"/>
</dbReference>
<evidence type="ECO:0000259" key="1">
    <source>
        <dbReference type="Pfam" id="PF04773"/>
    </source>
</evidence>
<dbReference type="InterPro" id="IPR032508">
    <property type="entry name" value="FecR_C"/>
</dbReference>
<accession>A0A243W9H0</accession>
<gene>
    <name evidence="3" type="ORF">BXP70_23635</name>
</gene>
<evidence type="ECO:0008006" key="5">
    <source>
        <dbReference type="Google" id="ProtNLM"/>
    </source>
</evidence>
<evidence type="ECO:0000313" key="4">
    <source>
        <dbReference type="Proteomes" id="UP000194873"/>
    </source>
</evidence>
<dbReference type="InterPro" id="IPR006860">
    <property type="entry name" value="FecR"/>
</dbReference>
<sequence length="360" mass="40014">MYYHNQAPLTPTFMQPPVDQAALNRYVRGQSPAAEAAAVREWLVQPENQLLAQFWMQTQWDQPVDVATIPAREPDYNQLLSSLHQQLGFESTEMTSAETATPRWRYWAAAASAGALLAAGSLWWQQQHAQPVAAPLAFATPYAQTRQIQLPDGSEVTLNSHSTLRYAPGKSADQPREVWLDGEAYFSVQHLPSHQPFVVHTTAGVNVEVLGTKFTIYRRHAEAKVVLLSGKVRLTFADKRPAVIMKPGELVATVDSLPQQLVHKPVPTTLPYASWKDDKLVLDETTIAELATRLHDTYGVDVVVKDPTLNARRITGTVPIGALNVLLQALQETFKLKIERQQNQIILSDANSPTSHISHQ</sequence>
<keyword evidence="4" id="KW-1185">Reference proteome</keyword>
<dbReference type="Gene3D" id="2.60.120.1440">
    <property type="match status" value="1"/>
</dbReference>
<reference evidence="3 4" key="1">
    <citation type="submission" date="2017-01" db="EMBL/GenBank/DDBJ databases">
        <title>A new Hymenobacter.</title>
        <authorList>
            <person name="Liang Y."/>
            <person name="Feng F."/>
        </authorList>
    </citation>
    <scope>NUCLEOTIDE SEQUENCE [LARGE SCALE GENOMIC DNA]</scope>
    <source>
        <strain evidence="3">MIMBbqt21</strain>
    </source>
</reference>
<dbReference type="Pfam" id="PF04773">
    <property type="entry name" value="FecR"/>
    <property type="match status" value="1"/>
</dbReference>
<dbReference type="InterPro" id="IPR012373">
    <property type="entry name" value="Ferrdict_sens_TM"/>
</dbReference>
<evidence type="ECO:0000313" key="3">
    <source>
        <dbReference type="EMBL" id="OUJ70551.1"/>
    </source>
</evidence>
<protein>
    <recommendedName>
        <fullName evidence="5">FecR protein domain-containing protein</fullName>
    </recommendedName>
</protein>
<proteinExistence type="predicted"/>
<dbReference type="PIRSF" id="PIRSF018266">
    <property type="entry name" value="FecR"/>
    <property type="match status" value="1"/>
</dbReference>
<dbReference type="Pfam" id="PF16344">
    <property type="entry name" value="FecR_C"/>
    <property type="match status" value="1"/>
</dbReference>
<feature type="domain" description="Protein FecR C-terminal" evidence="2">
    <location>
        <begin position="279"/>
        <end position="346"/>
    </location>
</feature>
<dbReference type="GO" id="GO:0016989">
    <property type="term" value="F:sigma factor antagonist activity"/>
    <property type="evidence" value="ECO:0007669"/>
    <property type="project" value="TreeGrafter"/>
</dbReference>
<dbReference type="Gene3D" id="3.55.50.30">
    <property type="match status" value="1"/>
</dbReference>
<comment type="caution">
    <text evidence="3">The sequence shown here is derived from an EMBL/GenBank/DDBJ whole genome shotgun (WGS) entry which is preliminary data.</text>
</comment>
<name>A0A243W9H0_9BACT</name>
<dbReference type="AlphaFoldDB" id="A0A243W9H0"/>
<evidence type="ECO:0000259" key="2">
    <source>
        <dbReference type="Pfam" id="PF16344"/>
    </source>
</evidence>
<feature type="domain" description="FecR protein" evidence="1">
    <location>
        <begin position="140"/>
        <end position="233"/>
    </location>
</feature>
<dbReference type="Proteomes" id="UP000194873">
    <property type="component" value="Unassembled WGS sequence"/>
</dbReference>
<dbReference type="PANTHER" id="PTHR30273">
    <property type="entry name" value="PERIPLASMIC SIGNAL SENSOR AND SIGMA FACTOR ACTIVATOR FECR-RELATED"/>
    <property type="match status" value="1"/>
</dbReference>